<evidence type="ECO:0000313" key="2">
    <source>
        <dbReference type="EMBL" id="KAB7531274.1"/>
    </source>
</evidence>
<dbReference type="AlphaFoldDB" id="A0A6I1EBX0"/>
<accession>A0A6I1EBX0</accession>
<evidence type="ECO:0000313" key="3">
    <source>
        <dbReference type="Proteomes" id="UP000429785"/>
    </source>
</evidence>
<dbReference type="RefSeq" id="WP_152131089.1">
    <property type="nucleotide sequence ID" value="NZ_WELG01000001.1"/>
</dbReference>
<dbReference type="Proteomes" id="UP000429785">
    <property type="component" value="Unassembled WGS sequence"/>
</dbReference>
<reference evidence="2 3" key="1">
    <citation type="submission" date="2019-10" db="EMBL/GenBank/DDBJ databases">
        <title>Muricauda olearia CL-SS4 JCM15563 genome.</title>
        <authorList>
            <person name="Liu L."/>
        </authorList>
    </citation>
    <scope>NUCLEOTIDE SEQUENCE [LARGE SCALE GENOMIC DNA]</scope>
    <source>
        <strain evidence="2 3">CL-SS4</strain>
    </source>
</reference>
<evidence type="ECO:0008006" key="4">
    <source>
        <dbReference type="Google" id="ProtNLM"/>
    </source>
</evidence>
<dbReference type="OrthoDB" id="1420424at2"/>
<comment type="caution">
    <text evidence="2">The sequence shown here is derived from an EMBL/GenBank/DDBJ whole genome shotgun (WGS) entry which is preliminary data.</text>
</comment>
<evidence type="ECO:0000256" key="1">
    <source>
        <dbReference type="SAM" id="Coils"/>
    </source>
</evidence>
<protein>
    <recommendedName>
        <fullName evidence="4">Adhesin domain-containing protein</fullName>
    </recommendedName>
</protein>
<organism evidence="2 3">
    <name type="scientific">Flagellimonas olearia</name>
    <dbReference type="NCBI Taxonomy" id="552546"/>
    <lineage>
        <taxon>Bacteria</taxon>
        <taxon>Pseudomonadati</taxon>
        <taxon>Bacteroidota</taxon>
        <taxon>Flavobacteriia</taxon>
        <taxon>Flavobacteriales</taxon>
        <taxon>Flavobacteriaceae</taxon>
        <taxon>Flagellimonas</taxon>
    </lineage>
</organism>
<feature type="coiled-coil region" evidence="1">
    <location>
        <begin position="191"/>
        <end position="261"/>
    </location>
</feature>
<name>A0A6I1EBX0_9FLAO</name>
<keyword evidence="1" id="KW-0175">Coiled coil</keyword>
<dbReference type="EMBL" id="WELG01000001">
    <property type="protein sequence ID" value="KAB7531274.1"/>
    <property type="molecule type" value="Genomic_DNA"/>
</dbReference>
<proteinExistence type="predicted"/>
<gene>
    <name evidence="2" type="ORF">F8C76_07215</name>
</gene>
<sequence>MNRNHQIWFSLMLFVMAVPAIRAQEKSKTYKETFNVDKEAVINLNTSYADIEFETWDKDQVEVTAVVELEGATDEEATSYFEKDLIKIMGNSKEIEVHTQGNSFGPMVYDFNNFNFVVPDVPSVEHILAEVEIPEIPEIPEIVVIPELPPMPPMPFMEFDYDAYKKDGDKYLKEWKKDFDKNFDKEYKKRFEEWSDQLKDRAKEREEMRKQMQEDRKQLMKDREQLRVEIRQEVKAQREEMRNQREEIRRENERVMRIHNDGPNVFYFSSKDGEHKEYKVKKRIKIKMPKYIKLKMDVRHGEVKLAANTKNINASLSYASLLASTIDGHKTSIKASYSPIVVQQWNYGQLQTDFAENVNLNEVKELQLNSVSSNVIIGRLKGKALVNSTLGALSIDAVSDSFTNLDVSVENAEVEFKMPSVPFAIYVNGTASEFTYPKTMVLETSKNHNAQIHKGYYISKSDDKSITINSRYSDVVLKQ</sequence>